<dbReference type="SUPFAM" id="SSF64288">
    <property type="entry name" value="Chorismate lyase-like"/>
    <property type="match status" value="1"/>
</dbReference>
<organism evidence="5 6">
    <name type="scientific">Marinobacter salinexigens</name>
    <dbReference type="NCBI Taxonomy" id="2919747"/>
    <lineage>
        <taxon>Bacteria</taxon>
        <taxon>Pseudomonadati</taxon>
        <taxon>Pseudomonadota</taxon>
        <taxon>Gammaproteobacteria</taxon>
        <taxon>Pseudomonadales</taxon>
        <taxon>Marinobacteraceae</taxon>
        <taxon>Marinobacter</taxon>
    </lineage>
</organism>
<evidence type="ECO:0000259" key="4">
    <source>
        <dbReference type="PROSITE" id="PS50949"/>
    </source>
</evidence>
<reference evidence="5 6" key="1">
    <citation type="submission" date="2019-08" db="EMBL/GenBank/DDBJ databases">
        <title>Marinobacter ZYF650 sp. nov., a marine bacterium isolated from seawater of the Mariana trench.</title>
        <authorList>
            <person name="Ahmad W."/>
        </authorList>
    </citation>
    <scope>NUCLEOTIDE SEQUENCE [LARGE SCALE GENOMIC DNA]</scope>
    <source>
        <strain evidence="5 6">ZYF650</strain>
    </source>
</reference>
<dbReference type="SMART" id="SM00345">
    <property type="entry name" value="HTH_GNTR"/>
    <property type="match status" value="1"/>
</dbReference>
<keyword evidence="1" id="KW-0805">Transcription regulation</keyword>
<dbReference type="PANTHER" id="PTHR44846:SF1">
    <property type="entry name" value="MANNOSYL-D-GLYCERATE TRANSPORT_METABOLISM SYSTEM REPRESSOR MNGR-RELATED"/>
    <property type="match status" value="1"/>
</dbReference>
<dbReference type="GO" id="GO:0045892">
    <property type="term" value="P:negative regulation of DNA-templated transcription"/>
    <property type="evidence" value="ECO:0007669"/>
    <property type="project" value="TreeGrafter"/>
</dbReference>
<dbReference type="Pfam" id="PF07702">
    <property type="entry name" value="UTRA"/>
    <property type="match status" value="1"/>
</dbReference>
<dbReference type="GO" id="GO:0003700">
    <property type="term" value="F:DNA-binding transcription factor activity"/>
    <property type="evidence" value="ECO:0007669"/>
    <property type="project" value="InterPro"/>
</dbReference>
<dbReference type="Proteomes" id="UP000323161">
    <property type="component" value="Unassembled WGS sequence"/>
</dbReference>
<dbReference type="InterPro" id="IPR000524">
    <property type="entry name" value="Tscrpt_reg_HTH_GntR"/>
</dbReference>
<keyword evidence="2" id="KW-0238">DNA-binding</keyword>
<protein>
    <submittedName>
        <fullName evidence="5">GntR family transcriptional regulator</fullName>
    </submittedName>
</protein>
<dbReference type="CDD" id="cd07377">
    <property type="entry name" value="WHTH_GntR"/>
    <property type="match status" value="1"/>
</dbReference>
<evidence type="ECO:0000313" key="5">
    <source>
        <dbReference type="EMBL" id="KAA1175852.1"/>
    </source>
</evidence>
<proteinExistence type="predicted"/>
<dbReference type="PRINTS" id="PR00035">
    <property type="entry name" value="HTHGNTR"/>
</dbReference>
<dbReference type="InterPro" id="IPR011663">
    <property type="entry name" value="UTRA"/>
</dbReference>
<evidence type="ECO:0000256" key="1">
    <source>
        <dbReference type="ARBA" id="ARBA00023015"/>
    </source>
</evidence>
<dbReference type="InterPro" id="IPR036388">
    <property type="entry name" value="WH-like_DNA-bd_sf"/>
</dbReference>
<evidence type="ECO:0000313" key="6">
    <source>
        <dbReference type="Proteomes" id="UP000323161"/>
    </source>
</evidence>
<keyword evidence="6" id="KW-1185">Reference proteome</keyword>
<feature type="domain" description="HTH gntR-type" evidence="4">
    <location>
        <begin position="12"/>
        <end position="80"/>
    </location>
</feature>
<dbReference type="InterPro" id="IPR028978">
    <property type="entry name" value="Chorismate_lyase_/UTRA_dom_sf"/>
</dbReference>
<dbReference type="InterPro" id="IPR036390">
    <property type="entry name" value="WH_DNA-bd_sf"/>
</dbReference>
<dbReference type="InterPro" id="IPR050679">
    <property type="entry name" value="Bact_HTH_transcr_reg"/>
</dbReference>
<dbReference type="SUPFAM" id="SSF46785">
    <property type="entry name" value="Winged helix' DNA-binding domain"/>
    <property type="match status" value="1"/>
</dbReference>
<sequence>MATSVSANGPGGTKSQQLFLLLKDAIVSGRMAPGTKIPGELKLAEEHRVSRVTVRRALEALTEEGLISRQPGVGTLVCERPVGATVMTASVSSLLPNMLKMSERSRVRLMEFGYSYPSDTIRERLKMAEDERTQRSVRVRLAEDKPFSYLTTHVPERIASNYGEADLATTPLFELLERSGVHVDHATQSISAILATKEVADALDVAVGSPLISLTRVVFDQDGQGVEYLHALYRPDRYRIEIDLNRAGTEKERYWQPVTQPPQRG</sequence>
<evidence type="ECO:0000256" key="2">
    <source>
        <dbReference type="ARBA" id="ARBA00023125"/>
    </source>
</evidence>
<dbReference type="RefSeq" id="WP_149598491.1">
    <property type="nucleotide sequence ID" value="NZ_VTUU01000001.1"/>
</dbReference>
<name>A0A5B0VMC7_9GAMM</name>
<dbReference type="PROSITE" id="PS50949">
    <property type="entry name" value="HTH_GNTR"/>
    <property type="match status" value="1"/>
</dbReference>
<comment type="caution">
    <text evidence="5">The sequence shown here is derived from an EMBL/GenBank/DDBJ whole genome shotgun (WGS) entry which is preliminary data.</text>
</comment>
<dbReference type="Gene3D" id="3.40.1410.10">
    <property type="entry name" value="Chorismate lyase-like"/>
    <property type="match status" value="1"/>
</dbReference>
<keyword evidence="3" id="KW-0804">Transcription</keyword>
<dbReference type="Gene3D" id="1.10.10.10">
    <property type="entry name" value="Winged helix-like DNA-binding domain superfamily/Winged helix DNA-binding domain"/>
    <property type="match status" value="1"/>
</dbReference>
<dbReference type="Pfam" id="PF00392">
    <property type="entry name" value="GntR"/>
    <property type="match status" value="1"/>
</dbReference>
<dbReference type="SMART" id="SM00866">
    <property type="entry name" value="UTRA"/>
    <property type="match status" value="1"/>
</dbReference>
<dbReference type="AlphaFoldDB" id="A0A5B0VMC7"/>
<dbReference type="EMBL" id="VTUU01000001">
    <property type="protein sequence ID" value="KAA1175852.1"/>
    <property type="molecule type" value="Genomic_DNA"/>
</dbReference>
<gene>
    <name evidence="5" type="ORF">FWJ25_01580</name>
</gene>
<dbReference type="GO" id="GO:0003677">
    <property type="term" value="F:DNA binding"/>
    <property type="evidence" value="ECO:0007669"/>
    <property type="project" value="UniProtKB-KW"/>
</dbReference>
<evidence type="ECO:0000256" key="3">
    <source>
        <dbReference type="ARBA" id="ARBA00023163"/>
    </source>
</evidence>
<dbReference type="PANTHER" id="PTHR44846">
    <property type="entry name" value="MANNOSYL-D-GLYCERATE TRANSPORT/METABOLISM SYSTEM REPRESSOR MNGR-RELATED"/>
    <property type="match status" value="1"/>
</dbReference>
<accession>A0A5B0VMC7</accession>